<dbReference type="Pfam" id="PF25597">
    <property type="entry name" value="SH3_retrovirus"/>
    <property type="match status" value="1"/>
</dbReference>
<evidence type="ECO:0000256" key="5">
    <source>
        <dbReference type="ARBA" id="ARBA00049244"/>
    </source>
</evidence>
<keyword evidence="8" id="KW-1185">Reference proteome</keyword>
<dbReference type="InterPro" id="IPR036397">
    <property type="entry name" value="RNaseH_sf"/>
</dbReference>
<dbReference type="Pfam" id="PF22936">
    <property type="entry name" value="Pol_BBD"/>
    <property type="match status" value="1"/>
</dbReference>
<dbReference type="InterPro" id="IPR054722">
    <property type="entry name" value="PolX-like_BBD"/>
</dbReference>
<evidence type="ECO:0000313" key="7">
    <source>
        <dbReference type="EMBL" id="WAQ92326.1"/>
    </source>
</evidence>
<keyword evidence="1" id="KW-0815">Transposition</keyword>
<evidence type="ECO:0000256" key="1">
    <source>
        <dbReference type="ARBA" id="ARBA00022578"/>
    </source>
</evidence>
<dbReference type="InterPro" id="IPR012337">
    <property type="entry name" value="RNaseH-like_sf"/>
</dbReference>
<dbReference type="PANTHER" id="PTHR42648:SF18">
    <property type="entry name" value="RETROTRANSPOSON, UNCLASSIFIED-LIKE PROTEIN"/>
    <property type="match status" value="1"/>
</dbReference>
<dbReference type="InterPro" id="IPR057670">
    <property type="entry name" value="SH3_retrovirus"/>
</dbReference>
<keyword evidence="2" id="KW-0645">Protease</keyword>
<evidence type="ECO:0000256" key="2">
    <source>
        <dbReference type="ARBA" id="ARBA00022670"/>
    </source>
</evidence>
<dbReference type="SUPFAM" id="SSF53098">
    <property type="entry name" value="Ribonuclease H-like"/>
    <property type="match status" value="1"/>
</dbReference>
<evidence type="ECO:0000259" key="6">
    <source>
        <dbReference type="PROSITE" id="PS50994"/>
    </source>
</evidence>
<feature type="domain" description="Integrase catalytic" evidence="6">
    <location>
        <begin position="234"/>
        <end position="407"/>
    </location>
</feature>
<keyword evidence="2" id="KW-0378">Hydrolase</keyword>
<keyword evidence="3" id="KW-0694">RNA-binding</keyword>
<dbReference type="GeneID" id="77804798"/>
<dbReference type="InterPro" id="IPR039537">
    <property type="entry name" value="Retrotran_Ty1/copia-like"/>
</dbReference>
<sequence>MTVDRDGQEVIWDTGASDNVTGDRYALFDFTLLEQPIAVKVATDLACDFITGTGTLRFAGMNKMTIAVKKVYYYERARSTLLSIAAFKKSNAQFKVNTNFDSIDLLSSDGKVLLRSIFDATKNSWPVIRPMRAFSSLPYCPSTLFPNCFSPAIEAHAVFKSPTLVEHSQFTWNAEDLTADEKTLLFWHWLFGHASLRKIRRMVKLQLGYGLPATMPRGSIKCPVCAICKATRTSALGPSNCVSGKLSVVCVNLMGPFDTPTLSGGKYALTIRDVYTSYSEVKILKTKGEAAAILMQTVTRWETQTDSKLKILQSDNSGEFDSKVLGDFLSKKGVVAERSLPYHHFQNGAAECYNRTVSDMGQSILYDSELGREFWGYTFMWSAWTLNRIPNRITKEKIPYECFFGDKPQLDRTRVFGSRAYVLVALEKQKKLDGRAVEGLVVGHLAESKGWTFWLPATKKLVSSAWAEFGRNALPSTAVVATSGDLKKAEMLPLITKPAAESRHLELGDFTEERRVELQEEAVDAVLKDCHDESNEIPLSFKEAM</sequence>
<dbReference type="InterPro" id="IPR001584">
    <property type="entry name" value="Integrase_cat-core"/>
</dbReference>
<protein>
    <recommendedName>
        <fullName evidence="6">Integrase catalytic domain-containing protein</fullName>
    </recommendedName>
</protein>
<comment type="catalytic activity">
    <reaction evidence="4">
        <text>DNA(n) + a 2'-deoxyribonucleoside 5'-triphosphate = DNA(n+1) + diphosphate</text>
        <dbReference type="Rhea" id="RHEA:22508"/>
        <dbReference type="Rhea" id="RHEA-COMP:17339"/>
        <dbReference type="Rhea" id="RHEA-COMP:17340"/>
        <dbReference type="ChEBI" id="CHEBI:33019"/>
        <dbReference type="ChEBI" id="CHEBI:61560"/>
        <dbReference type="ChEBI" id="CHEBI:173112"/>
        <dbReference type="EC" id="2.7.7.49"/>
    </reaction>
</comment>
<proteinExistence type="predicted"/>
<reference evidence="7" key="1">
    <citation type="submission" date="2022-10" db="EMBL/GenBank/DDBJ databases">
        <title>Puccinia triticina Genome sequencing and assembly.</title>
        <authorList>
            <person name="Li C."/>
        </authorList>
    </citation>
    <scope>NUCLEOTIDE SEQUENCE</scope>
    <source>
        <strain evidence="7">Pt15</strain>
    </source>
</reference>
<dbReference type="PROSITE" id="PS50994">
    <property type="entry name" value="INTEGRASE"/>
    <property type="match status" value="1"/>
</dbReference>
<comment type="catalytic activity">
    <reaction evidence="5">
        <text>DNA(n) + a 2'-deoxyribonucleoside 5'-triphosphate = DNA(n+1) + diphosphate</text>
        <dbReference type="Rhea" id="RHEA:22508"/>
        <dbReference type="Rhea" id="RHEA-COMP:17339"/>
        <dbReference type="Rhea" id="RHEA-COMP:17340"/>
        <dbReference type="ChEBI" id="CHEBI:33019"/>
        <dbReference type="ChEBI" id="CHEBI:61560"/>
        <dbReference type="ChEBI" id="CHEBI:173112"/>
        <dbReference type="EC" id="2.7.7.7"/>
    </reaction>
</comment>
<gene>
    <name evidence="7" type="ORF">PtA15_16A232</name>
</gene>
<dbReference type="Proteomes" id="UP001164743">
    <property type="component" value="Chromosome 16A"/>
</dbReference>
<evidence type="ECO:0000256" key="4">
    <source>
        <dbReference type="ARBA" id="ARBA00048173"/>
    </source>
</evidence>
<dbReference type="PANTHER" id="PTHR42648">
    <property type="entry name" value="TRANSPOSASE, PUTATIVE-RELATED"/>
    <property type="match status" value="1"/>
</dbReference>
<evidence type="ECO:0000256" key="3">
    <source>
        <dbReference type="ARBA" id="ARBA00022884"/>
    </source>
</evidence>
<dbReference type="EMBL" id="CP110436">
    <property type="protein sequence ID" value="WAQ92326.1"/>
    <property type="molecule type" value="Genomic_DNA"/>
</dbReference>
<dbReference type="RefSeq" id="XP_053027881.1">
    <property type="nucleotide sequence ID" value="XM_053163903.1"/>
</dbReference>
<organism evidence="7 8">
    <name type="scientific">Puccinia triticina</name>
    <dbReference type="NCBI Taxonomy" id="208348"/>
    <lineage>
        <taxon>Eukaryota</taxon>
        <taxon>Fungi</taxon>
        <taxon>Dikarya</taxon>
        <taxon>Basidiomycota</taxon>
        <taxon>Pucciniomycotina</taxon>
        <taxon>Pucciniomycetes</taxon>
        <taxon>Pucciniales</taxon>
        <taxon>Pucciniaceae</taxon>
        <taxon>Puccinia</taxon>
    </lineage>
</organism>
<accession>A0ABY7D4J4</accession>
<evidence type="ECO:0000313" key="8">
    <source>
        <dbReference type="Proteomes" id="UP001164743"/>
    </source>
</evidence>
<name>A0ABY7D4J4_9BASI</name>
<dbReference type="Gene3D" id="3.30.420.10">
    <property type="entry name" value="Ribonuclease H-like superfamily/Ribonuclease H"/>
    <property type="match status" value="1"/>
</dbReference>